<keyword evidence="2" id="KW-1185">Reference proteome</keyword>
<sequence>MEQRTVEVINPRVPMFGSGCLVAPGVVLTAHHVACPGGDIQPVTVRDKAGRTTQAEVIWADAALDVAARDERTATPGG</sequence>
<protein>
    <submittedName>
        <fullName evidence="1">Trypsin-like peptidase domain-containing protein</fullName>
    </submittedName>
</protein>
<evidence type="ECO:0000313" key="1">
    <source>
        <dbReference type="EMBL" id="MFH8551796.1"/>
    </source>
</evidence>
<dbReference type="EMBL" id="JBIRGQ010000015">
    <property type="protein sequence ID" value="MFH8551796.1"/>
    <property type="molecule type" value="Genomic_DNA"/>
</dbReference>
<gene>
    <name evidence="1" type="ORF">ACH4F9_43155</name>
</gene>
<proteinExistence type="predicted"/>
<dbReference type="InterPro" id="IPR043504">
    <property type="entry name" value="Peptidase_S1_PA_chymotrypsin"/>
</dbReference>
<dbReference type="Pfam" id="PF13365">
    <property type="entry name" value="Trypsin_2"/>
    <property type="match status" value="1"/>
</dbReference>
<organism evidence="1 2">
    <name type="scientific">Streptomyces longisporoflavus</name>
    <dbReference type="NCBI Taxonomy" id="28044"/>
    <lineage>
        <taxon>Bacteria</taxon>
        <taxon>Bacillati</taxon>
        <taxon>Actinomycetota</taxon>
        <taxon>Actinomycetes</taxon>
        <taxon>Kitasatosporales</taxon>
        <taxon>Streptomycetaceae</taxon>
        <taxon>Streptomyces</taxon>
    </lineage>
</organism>
<evidence type="ECO:0000313" key="2">
    <source>
        <dbReference type="Proteomes" id="UP001610818"/>
    </source>
</evidence>
<dbReference type="InterPro" id="IPR009003">
    <property type="entry name" value="Peptidase_S1_PA"/>
</dbReference>
<dbReference type="Proteomes" id="UP001610818">
    <property type="component" value="Unassembled WGS sequence"/>
</dbReference>
<name>A0ABW7R3F8_9ACTN</name>
<dbReference type="Gene3D" id="2.40.10.10">
    <property type="entry name" value="Trypsin-like serine proteases"/>
    <property type="match status" value="1"/>
</dbReference>
<accession>A0ABW7R3F8</accession>
<reference evidence="1 2" key="1">
    <citation type="submission" date="2024-10" db="EMBL/GenBank/DDBJ databases">
        <title>The Natural Products Discovery Center: Release of the First 8490 Sequenced Strains for Exploring Actinobacteria Biosynthetic Diversity.</title>
        <authorList>
            <person name="Kalkreuter E."/>
            <person name="Kautsar S.A."/>
            <person name="Yang D."/>
            <person name="Bader C.D."/>
            <person name="Teijaro C.N."/>
            <person name="Fluegel L."/>
            <person name="Davis C.M."/>
            <person name="Simpson J.R."/>
            <person name="Lauterbach L."/>
            <person name="Steele A.D."/>
            <person name="Gui C."/>
            <person name="Meng S."/>
            <person name="Li G."/>
            <person name="Viehrig K."/>
            <person name="Ye F."/>
            <person name="Su P."/>
            <person name="Kiefer A.F."/>
            <person name="Nichols A."/>
            <person name="Cepeda A.J."/>
            <person name="Yan W."/>
            <person name="Fan B."/>
            <person name="Jiang Y."/>
            <person name="Adhikari A."/>
            <person name="Zheng C.-J."/>
            <person name="Schuster L."/>
            <person name="Cowan T.M."/>
            <person name="Smanski M.J."/>
            <person name="Chevrette M.G."/>
            <person name="De Carvalho L.P.S."/>
            <person name="Shen B."/>
        </authorList>
    </citation>
    <scope>NUCLEOTIDE SEQUENCE [LARGE SCALE GENOMIC DNA]</scope>
    <source>
        <strain evidence="1 2">NPDC017990</strain>
    </source>
</reference>
<dbReference type="SUPFAM" id="SSF50494">
    <property type="entry name" value="Trypsin-like serine proteases"/>
    <property type="match status" value="1"/>
</dbReference>
<comment type="caution">
    <text evidence="1">The sequence shown here is derived from an EMBL/GenBank/DDBJ whole genome shotgun (WGS) entry which is preliminary data.</text>
</comment>
<dbReference type="RefSeq" id="WP_397718872.1">
    <property type="nucleotide sequence ID" value="NZ_JBIRGN010000015.1"/>
</dbReference>